<evidence type="ECO:0000313" key="1">
    <source>
        <dbReference type="EMBL" id="OMJ08544.1"/>
    </source>
</evidence>
<dbReference type="EMBL" id="LSSN01005765">
    <property type="protein sequence ID" value="OMJ08544.1"/>
    <property type="molecule type" value="Genomic_DNA"/>
</dbReference>
<dbReference type="AlphaFoldDB" id="A0A1R1X1Q3"/>
<protein>
    <submittedName>
        <fullName evidence="1">Uncharacterized protein</fullName>
    </submittedName>
</protein>
<accession>A0A1R1X1Q3</accession>
<organism evidence="1 2">
    <name type="scientific">Smittium culicis</name>
    <dbReference type="NCBI Taxonomy" id="133412"/>
    <lineage>
        <taxon>Eukaryota</taxon>
        <taxon>Fungi</taxon>
        <taxon>Fungi incertae sedis</taxon>
        <taxon>Zoopagomycota</taxon>
        <taxon>Kickxellomycotina</taxon>
        <taxon>Harpellomycetes</taxon>
        <taxon>Harpellales</taxon>
        <taxon>Legeriomycetaceae</taxon>
        <taxon>Smittium</taxon>
    </lineage>
</organism>
<reference evidence="1 2" key="1">
    <citation type="submission" date="2017-01" db="EMBL/GenBank/DDBJ databases">
        <authorList>
            <person name="Mah S.A."/>
            <person name="Swanson W.J."/>
            <person name="Moy G.W."/>
            <person name="Vacquier V.D."/>
        </authorList>
    </citation>
    <scope>NUCLEOTIDE SEQUENCE [LARGE SCALE GENOMIC DNA]</scope>
    <source>
        <strain evidence="1 2">GSMNP</strain>
    </source>
</reference>
<keyword evidence="2" id="KW-1185">Reference proteome</keyword>
<evidence type="ECO:0000313" key="2">
    <source>
        <dbReference type="Proteomes" id="UP000187283"/>
    </source>
</evidence>
<sequence>MPSEPPIAAGELSSVGSLSRSLYPNRNVSLKPDSSPGFILFNRLAILRDGMFLFLSEACHLNLSLSAVRVVSSLCLFNGE</sequence>
<comment type="caution">
    <text evidence="1">The sequence shown here is derived from an EMBL/GenBank/DDBJ whole genome shotgun (WGS) entry which is preliminary data.</text>
</comment>
<proteinExistence type="predicted"/>
<gene>
    <name evidence="1" type="ORF">AYI70_g11469</name>
</gene>
<name>A0A1R1X1Q3_9FUNG</name>
<dbReference type="Proteomes" id="UP000187283">
    <property type="component" value="Unassembled WGS sequence"/>
</dbReference>